<gene>
    <name evidence="10" type="ordered locus">Ecym_1378</name>
</gene>
<evidence type="ECO:0000256" key="9">
    <source>
        <dbReference type="RuleBase" id="RU365073"/>
    </source>
</evidence>
<protein>
    <recommendedName>
        <fullName evidence="9">Nuclear pore complex protein Nup85</fullName>
    </recommendedName>
</protein>
<dbReference type="Proteomes" id="UP000006790">
    <property type="component" value="Chromosome 1"/>
</dbReference>
<comment type="similarity">
    <text evidence="2 9">Belongs to the nucleoporin Nup85 family.</text>
</comment>
<dbReference type="InParanoid" id="G8JNE7"/>
<comment type="subunit">
    <text evidence="9">Component of the nuclear pore complex (NPC).</text>
</comment>
<dbReference type="KEGG" id="erc:Ecym_1378"/>
<evidence type="ECO:0000313" key="11">
    <source>
        <dbReference type="Proteomes" id="UP000006790"/>
    </source>
</evidence>
<dbReference type="GO" id="GO:0006606">
    <property type="term" value="P:protein import into nucleus"/>
    <property type="evidence" value="ECO:0007669"/>
    <property type="project" value="EnsemblFungi"/>
</dbReference>
<dbReference type="Pfam" id="PF07575">
    <property type="entry name" value="Nucleopor_Nup85"/>
    <property type="match status" value="1"/>
</dbReference>
<dbReference type="GO" id="GO:0045893">
    <property type="term" value="P:positive regulation of DNA-templated transcription"/>
    <property type="evidence" value="ECO:0007669"/>
    <property type="project" value="EnsemblFungi"/>
</dbReference>
<evidence type="ECO:0000256" key="5">
    <source>
        <dbReference type="ARBA" id="ARBA00022927"/>
    </source>
</evidence>
<accession>G8JNE7</accession>
<evidence type="ECO:0000256" key="8">
    <source>
        <dbReference type="ARBA" id="ARBA00023242"/>
    </source>
</evidence>
<dbReference type="GO" id="GO:0017056">
    <property type="term" value="F:structural constituent of nuclear pore"/>
    <property type="evidence" value="ECO:0007669"/>
    <property type="project" value="EnsemblFungi"/>
</dbReference>
<keyword evidence="3 9" id="KW-0813">Transport</keyword>
<keyword evidence="6 9" id="KW-0811">Translocation</keyword>
<reference evidence="11" key="1">
    <citation type="journal article" date="2012" name="G3 (Bethesda)">
        <title>Pichia sorbitophila, an interspecies yeast hybrid reveals early steps of genome resolution following polyploidization.</title>
        <authorList>
            <person name="Leh Louis V."/>
            <person name="Despons L."/>
            <person name="Friedrich A."/>
            <person name="Martin T."/>
            <person name="Durrens P."/>
            <person name="Casaregola S."/>
            <person name="Neuveglise C."/>
            <person name="Fairhead C."/>
            <person name="Marck C."/>
            <person name="Cruz J.A."/>
            <person name="Straub M.L."/>
            <person name="Kugler V."/>
            <person name="Sacerdot C."/>
            <person name="Uzunov Z."/>
            <person name="Thierry A."/>
            <person name="Weiss S."/>
            <person name="Bleykasten C."/>
            <person name="De Montigny J."/>
            <person name="Jacques N."/>
            <person name="Jung P."/>
            <person name="Lemaire M."/>
            <person name="Mallet S."/>
            <person name="Morel G."/>
            <person name="Richard G.F."/>
            <person name="Sarkar A."/>
            <person name="Savel G."/>
            <person name="Schacherer J."/>
            <person name="Seret M.L."/>
            <person name="Talla E."/>
            <person name="Samson G."/>
            <person name="Jubin C."/>
            <person name="Poulain J."/>
            <person name="Vacherie B."/>
            <person name="Barbe V."/>
            <person name="Pelletier E."/>
            <person name="Sherman D.J."/>
            <person name="Westhof E."/>
            <person name="Weissenbach J."/>
            <person name="Baret P.V."/>
            <person name="Wincker P."/>
            <person name="Gaillardin C."/>
            <person name="Dujon B."/>
            <person name="Souciet J.L."/>
        </authorList>
    </citation>
    <scope>NUCLEOTIDE SEQUENCE [LARGE SCALE GENOMIC DNA]</scope>
    <source>
        <strain evidence="11">CBS 270.75 / DBVPG 7215 / KCTC 17166 / NRRL Y-17582</strain>
    </source>
</reference>
<keyword evidence="8 9" id="KW-0539">Nucleus</keyword>
<evidence type="ECO:0000256" key="7">
    <source>
        <dbReference type="ARBA" id="ARBA00023132"/>
    </source>
</evidence>
<evidence type="ECO:0000256" key="1">
    <source>
        <dbReference type="ARBA" id="ARBA00004567"/>
    </source>
</evidence>
<comment type="function">
    <text evidence="9">Functions as a component of the nuclear pore complex (NPC).</text>
</comment>
<comment type="subcellular location">
    <subcellularLocation>
        <location evidence="1 9">Nucleus</location>
        <location evidence="1 9">Nuclear pore complex</location>
    </subcellularLocation>
</comment>
<dbReference type="GO" id="GO:0051664">
    <property type="term" value="P:nuclear pore localization"/>
    <property type="evidence" value="ECO:0007669"/>
    <property type="project" value="EnsemblFungi"/>
</dbReference>
<dbReference type="OrthoDB" id="17644at2759"/>
<dbReference type="EMBL" id="CP002497">
    <property type="protein sequence ID" value="AET37611.1"/>
    <property type="molecule type" value="Genomic_DNA"/>
</dbReference>
<organism evidence="10 11">
    <name type="scientific">Eremothecium cymbalariae (strain CBS 270.75 / DBVPG 7215 / KCTC 17166 / NRRL Y-17582)</name>
    <name type="common">Yeast</name>
    <dbReference type="NCBI Taxonomy" id="931890"/>
    <lineage>
        <taxon>Eukaryota</taxon>
        <taxon>Fungi</taxon>
        <taxon>Dikarya</taxon>
        <taxon>Ascomycota</taxon>
        <taxon>Saccharomycotina</taxon>
        <taxon>Saccharomycetes</taxon>
        <taxon>Saccharomycetales</taxon>
        <taxon>Saccharomycetaceae</taxon>
        <taxon>Eremothecium</taxon>
    </lineage>
</organism>
<dbReference type="OMA" id="VKHYSWM"/>
<dbReference type="InterPro" id="IPR011502">
    <property type="entry name" value="Nucleoporin_Nup85"/>
</dbReference>
<keyword evidence="5 9" id="KW-0653">Protein transport</keyword>
<dbReference type="GO" id="GO:0000055">
    <property type="term" value="P:ribosomal large subunit export from nucleus"/>
    <property type="evidence" value="ECO:0007669"/>
    <property type="project" value="EnsemblFungi"/>
</dbReference>
<keyword evidence="7 9" id="KW-0906">Nuclear pore complex</keyword>
<dbReference type="GO" id="GO:0006406">
    <property type="term" value="P:mRNA export from nucleus"/>
    <property type="evidence" value="ECO:0007669"/>
    <property type="project" value="EnsemblFungi"/>
</dbReference>
<keyword evidence="11" id="KW-1185">Reference proteome</keyword>
<evidence type="ECO:0000313" key="10">
    <source>
        <dbReference type="EMBL" id="AET37611.1"/>
    </source>
</evidence>
<dbReference type="HOGENOM" id="CLU_019986_0_0_1"/>
<dbReference type="PANTHER" id="PTHR13373:SF21">
    <property type="entry name" value="NUCLEAR PORE COMPLEX PROTEIN NUP85"/>
    <property type="match status" value="1"/>
</dbReference>
<evidence type="ECO:0000256" key="3">
    <source>
        <dbReference type="ARBA" id="ARBA00022448"/>
    </source>
</evidence>
<proteinExistence type="inferred from homology"/>
<evidence type="ECO:0000256" key="6">
    <source>
        <dbReference type="ARBA" id="ARBA00023010"/>
    </source>
</evidence>
<keyword evidence="4 9" id="KW-0509">mRNA transport</keyword>
<dbReference type="FunCoup" id="G8JNE7">
    <property type="interactions" value="149"/>
</dbReference>
<dbReference type="STRING" id="931890.G8JNE7"/>
<dbReference type="GO" id="GO:0031965">
    <property type="term" value="C:nuclear membrane"/>
    <property type="evidence" value="ECO:0007669"/>
    <property type="project" value="UniProtKB-UniRule"/>
</dbReference>
<dbReference type="eggNOG" id="KOG2271">
    <property type="taxonomic scope" value="Eukaryota"/>
</dbReference>
<dbReference type="GeneID" id="11471411"/>
<dbReference type="AlphaFoldDB" id="G8JNE7"/>
<dbReference type="RefSeq" id="XP_003644428.1">
    <property type="nucleotide sequence ID" value="XM_003644380.1"/>
</dbReference>
<dbReference type="PANTHER" id="PTHR13373">
    <property type="entry name" value="FROUNT PROTEIN-RELATED"/>
    <property type="match status" value="1"/>
</dbReference>
<name>G8JNE7_ERECY</name>
<sequence length="720" mass="82561">MTLKPTEDMLMDVDGLEFATTESSDSGKQDLQFDVDPVCNVPMVSFPTLSKQPDDKNLHFKFGPVFSRSFAFNKSAASTALFPVAIPYIDNSVEFSQYVSKLFEIYKSLGPDKQFNIPTIGLIKHSSTLEHNQTVNLAFEAVVSELEFFIESLKFSNKHQRFVDLEECLCILSCLKTVQFTLDSEEPESRAKFINSLINWVNRSDGEPSEAVIARVLDNSISTPVHKNPYTWSLLCQLILRGLFEQSVAVLERSGLLDYMKSRCSVTHTMLLDVTNLLQSYPYESETVFREWKDLVLQLYAHWNQSTLNIEPELKSSLEDVLLIMSGNKSKILYYSKTWYECYCGLMLYYIPALQLSEEYLQIALQEYPLDITSTWEQACVDIIMGKIYSILPVLDSLDSCTAAFTASICEAKGLLENDLMEDGGLDYFNDQEEFLGVRSTMSSYLLNQFALSIVTYEDKDLWPIAVGILSLTPNYSDTVKRMIIAELLPHYPFKTNDDIEWMLTICAKWKLPHVARTVYRILGQDALYLNNVIEAMSNFSKAGEFEWVKHYSWMIFEASVLQGSPLEDEIVSAIIVNGNQSEIPKELIDAMVTTVMKQTLSPYAVLFEFYQSANNNQWEEALELLLSLIEFPYLPPQYLILLLGRFIYPKFLQDDSKLIKERDILRIIKSLEKFDNSNETTRALYNQLLIKDDTLPHEMASLIQLIRTKLNFKLCQEFM</sequence>
<keyword evidence="9" id="KW-0472">Membrane</keyword>
<evidence type="ECO:0000256" key="4">
    <source>
        <dbReference type="ARBA" id="ARBA00022816"/>
    </source>
</evidence>
<evidence type="ECO:0000256" key="2">
    <source>
        <dbReference type="ARBA" id="ARBA00005573"/>
    </source>
</evidence>
<dbReference type="GO" id="GO:0031080">
    <property type="term" value="C:nuclear pore outer ring"/>
    <property type="evidence" value="ECO:0007669"/>
    <property type="project" value="EnsemblFungi"/>
</dbReference>